<sequence>MMEYLAGRKVEVVVVGSVAMLAWVALSYYWWWRSSEAARVKNFVRSHSSSDGSLPSPMPALPRWCGFIGGHTLVMQPGETVWQLEGWAKEFGGDYELYLAGNKVTVVSGLSDIRRILTLRPSKFKRGIVTNQTKWASEQVGVQSSLFFEEGKTWGRSRRLISPNLNGHNVAAMLPIIAKVGERFCGKLGDKADAREVVTSRDSFARFTHDIVALAAFGVDVGAITATEEEPCPSFDAIERITSALISLMGKPAEILKWKYLPMVPWVRETKQHSRRLENVIQGAVNAVRADAKLADANLGDSAAEGDVGIGGTMLRKIIGATNGSANSSDRMLFNERELMHQANGLFVAATETTALTLCWCMYYLTKNPKAALRCRAEALKVAPESDGMVSTAEQLKRLRFCAAVFKEALRLRTPAPRLSFTCTEDFTMKSGRVLKKGTAVLTLNRAVGISEDFFTRGDEFVPERWISSEREKALSEKQSTWIGKGGISHEEEAFLSMGHGPRICPGQDMAKAEGAIIIAAICARFDLSLAPGQADPPEEYSSFTCGPKEFNMILTRTAKDE</sequence>
<dbReference type="eggNOG" id="KOG0158">
    <property type="taxonomic scope" value="Eukaryota"/>
</dbReference>
<dbReference type="InParanoid" id="D8LC30"/>
<dbReference type="PRINTS" id="PR00463">
    <property type="entry name" value="EP450I"/>
</dbReference>
<keyword evidence="5" id="KW-1185">Reference proteome</keyword>
<dbReference type="GO" id="GO:0020037">
    <property type="term" value="F:heme binding"/>
    <property type="evidence" value="ECO:0007669"/>
    <property type="project" value="InterPro"/>
</dbReference>
<dbReference type="PRINTS" id="PR00385">
    <property type="entry name" value="P450"/>
</dbReference>
<evidence type="ECO:0000313" key="4">
    <source>
        <dbReference type="EMBL" id="CBN79213.1"/>
    </source>
</evidence>
<keyword evidence="2" id="KW-0349">Heme</keyword>
<dbReference type="OrthoDB" id="2843at2759"/>
<keyword evidence="2" id="KW-0479">Metal-binding</keyword>
<accession>D8LC30</accession>
<keyword evidence="3" id="KW-0472">Membrane</keyword>
<dbReference type="SUPFAM" id="SSF48264">
    <property type="entry name" value="Cytochrome P450"/>
    <property type="match status" value="1"/>
</dbReference>
<dbReference type="GO" id="GO:0004497">
    <property type="term" value="F:monooxygenase activity"/>
    <property type="evidence" value="ECO:0007669"/>
    <property type="project" value="InterPro"/>
</dbReference>
<dbReference type="GO" id="GO:0005506">
    <property type="term" value="F:iron ion binding"/>
    <property type="evidence" value="ECO:0007669"/>
    <property type="project" value="InterPro"/>
</dbReference>
<evidence type="ECO:0000256" key="3">
    <source>
        <dbReference type="SAM" id="Phobius"/>
    </source>
</evidence>
<dbReference type="AlphaFoldDB" id="D8LC30"/>
<dbReference type="Proteomes" id="UP000002630">
    <property type="component" value="Linkage Group LG08"/>
</dbReference>
<dbReference type="InterPro" id="IPR050121">
    <property type="entry name" value="Cytochrome_P450_monoxygenase"/>
</dbReference>
<dbReference type="PANTHER" id="PTHR24305:SF166">
    <property type="entry name" value="CYTOCHROME P450 12A4, MITOCHONDRIAL-RELATED"/>
    <property type="match status" value="1"/>
</dbReference>
<protein>
    <submittedName>
        <fullName evidence="4">Cytochrome P450</fullName>
    </submittedName>
</protein>
<dbReference type="Pfam" id="PF00067">
    <property type="entry name" value="p450"/>
    <property type="match status" value="1"/>
</dbReference>
<evidence type="ECO:0000256" key="1">
    <source>
        <dbReference type="ARBA" id="ARBA00010617"/>
    </source>
</evidence>
<dbReference type="InterPro" id="IPR001128">
    <property type="entry name" value="Cyt_P450"/>
</dbReference>
<gene>
    <name evidence="4" type="primary">CYP5161B1</name>
    <name evidence="4" type="ORF">Esi_0010_0141</name>
</gene>
<dbReference type="InterPro" id="IPR036396">
    <property type="entry name" value="Cyt_P450_sf"/>
</dbReference>
<dbReference type="PANTHER" id="PTHR24305">
    <property type="entry name" value="CYTOCHROME P450"/>
    <property type="match status" value="1"/>
</dbReference>
<dbReference type="EMBL" id="FN649733">
    <property type="protein sequence ID" value="CBN79213.1"/>
    <property type="molecule type" value="Genomic_DNA"/>
</dbReference>
<comment type="similarity">
    <text evidence="1">Belongs to the cytochrome P450 family.</text>
</comment>
<comment type="cofactor">
    <cofactor evidence="2">
        <name>heme</name>
        <dbReference type="ChEBI" id="CHEBI:30413"/>
    </cofactor>
</comment>
<proteinExistence type="inferred from homology"/>
<dbReference type="InterPro" id="IPR002401">
    <property type="entry name" value="Cyt_P450_E_grp-I"/>
</dbReference>
<dbReference type="Gene3D" id="1.10.630.10">
    <property type="entry name" value="Cytochrome P450"/>
    <property type="match status" value="1"/>
</dbReference>
<keyword evidence="3" id="KW-0812">Transmembrane</keyword>
<evidence type="ECO:0000256" key="2">
    <source>
        <dbReference type="PIRSR" id="PIRSR602401-1"/>
    </source>
</evidence>
<dbReference type="STRING" id="2880.D8LC30"/>
<dbReference type="OMA" id="MHNSVME"/>
<keyword evidence="2" id="KW-0408">Iron</keyword>
<organism evidence="4 5">
    <name type="scientific">Ectocarpus siliculosus</name>
    <name type="common">Brown alga</name>
    <name type="synonym">Conferva siliculosa</name>
    <dbReference type="NCBI Taxonomy" id="2880"/>
    <lineage>
        <taxon>Eukaryota</taxon>
        <taxon>Sar</taxon>
        <taxon>Stramenopiles</taxon>
        <taxon>Ochrophyta</taxon>
        <taxon>PX clade</taxon>
        <taxon>Phaeophyceae</taxon>
        <taxon>Ectocarpales</taxon>
        <taxon>Ectocarpaceae</taxon>
        <taxon>Ectocarpus</taxon>
    </lineage>
</organism>
<feature type="binding site" description="axial binding residue" evidence="2">
    <location>
        <position position="505"/>
    </location>
    <ligand>
        <name>heme</name>
        <dbReference type="ChEBI" id="CHEBI:30413"/>
    </ligand>
    <ligandPart>
        <name>Fe</name>
        <dbReference type="ChEBI" id="CHEBI:18248"/>
    </ligandPart>
</feature>
<evidence type="ECO:0000313" key="5">
    <source>
        <dbReference type="Proteomes" id="UP000002630"/>
    </source>
</evidence>
<name>D8LC30_ECTSI</name>
<dbReference type="GO" id="GO:0016705">
    <property type="term" value="F:oxidoreductase activity, acting on paired donors, with incorporation or reduction of molecular oxygen"/>
    <property type="evidence" value="ECO:0007669"/>
    <property type="project" value="InterPro"/>
</dbReference>
<keyword evidence="3" id="KW-1133">Transmembrane helix</keyword>
<feature type="transmembrane region" description="Helical" evidence="3">
    <location>
        <begin position="12"/>
        <end position="32"/>
    </location>
</feature>
<reference evidence="4 5" key="1">
    <citation type="journal article" date="2010" name="Nature">
        <title>The Ectocarpus genome and the independent evolution of multicellularity in brown algae.</title>
        <authorList>
            <person name="Cock J.M."/>
            <person name="Sterck L."/>
            <person name="Rouze P."/>
            <person name="Scornet D."/>
            <person name="Allen A.E."/>
            <person name="Amoutzias G."/>
            <person name="Anthouard V."/>
            <person name="Artiguenave F."/>
            <person name="Aury J.M."/>
            <person name="Badger J.H."/>
            <person name="Beszteri B."/>
            <person name="Billiau K."/>
            <person name="Bonnet E."/>
            <person name="Bothwell J.H."/>
            <person name="Bowler C."/>
            <person name="Boyen C."/>
            <person name="Brownlee C."/>
            <person name="Carrano C.J."/>
            <person name="Charrier B."/>
            <person name="Cho G.Y."/>
            <person name="Coelho S.M."/>
            <person name="Collen J."/>
            <person name="Corre E."/>
            <person name="Da Silva C."/>
            <person name="Delage L."/>
            <person name="Delaroque N."/>
            <person name="Dittami S.M."/>
            <person name="Doulbeau S."/>
            <person name="Elias M."/>
            <person name="Farnham G."/>
            <person name="Gachon C.M."/>
            <person name="Gschloessl B."/>
            <person name="Heesch S."/>
            <person name="Jabbari K."/>
            <person name="Jubin C."/>
            <person name="Kawai H."/>
            <person name="Kimura K."/>
            <person name="Kloareg B."/>
            <person name="Kupper F.C."/>
            <person name="Lang D."/>
            <person name="Le Bail A."/>
            <person name="Leblanc C."/>
            <person name="Lerouge P."/>
            <person name="Lohr M."/>
            <person name="Lopez P.J."/>
            <person name="Martens C."/>
            <person name="Maumus F."/>
            <person name="Michel G."/>
            <person name="Miranda-Saavedra D."/>
            <person name="Morales J."/>
            <person name="Moreau H."/>
            <person name="Motomura T."/>
            <person name="Nagasato C."/>
            <person name="Napoli C.A."/>
            <person name="Nelson D.R."/>
            <person name="Nyvall-Collen P."/>
            <person name="Peters A.F."/>
            <person name="Pommier C."/>
            <person name="Potin P."/>
            <person name="Poulain J."/>
            <person name="Quesneville H."/>
            <person name="Read B."/>
            <person name="Rensing S.A."/>
            <person name="Ritter A."/>
            <person name="Rousvoal S."/>
            <person name="Samanta M."/>
            <person name="Samson G."/>
            <person name="Schroeder D.C."/>
            <person name="Segurens B."/>
            <person name="Strittmatter M."/>
            <person name="Tonon T."/>
            <person name="Tregear J.W."/>
            <person name="Valentin K."/>
            <person name="von Dassow P."/>
            <person name="Yamagishi T."/>
            <person name="Van de Peer Y."/>
            <person name="Wincker P."/>
        </authorList>
    </citation>
    <scope>NUCLEOTIDE SEQUENCE [LARGE SCALE GENOMIC DNA]</scope>
    <source>
        <strain evidence="5">Ec32 / CCAP1310/4</strain>
    </source>
</reference>
<dbReference type="EMBL" id="FN647683">
    <property type="protein sequence ID" value="CBN79213.1"/>
    <property type="molecule type" value="Genomic_DNA"/>
</dbReference>